<dbReference type="SUPFAM" id="SSF161098">
    <property type="entry name" value="MetI-like"/>
    <property type="match status" value="1"/>
</dbReference>
<accession>A0A4V3RJE2</accession>
<dbReference type="RefSeq" id="WP_135949671.1">
    <property type="nucleotide sequence ID" value="NZ_SRYO01000007.1"/>
</dbReference>
<evidence type="ECO:0000256" key="6">
    <source>
        <dbReference type="ARBA" id="ARBA00023136"/>
    </source>
</evidence>
<dbReference type="InterPro" id="IPR035906">
    <property type="entry name" value="MetI-like_sf"/>
</dbReference>
<reference evidence="9 10" key="1">
    <citation type="submission" date="2019-04" db="EMBL/GenBank/DDBJ databases">
        <title>Microbes associate with the intestines of laboratory mice.</title>
        <authorList>
            <person name="Navarre W."/>
            <person name="Wong E."/>
            <person name="Huang K."/>
            <person name="Tropini C."/>
            <person name="Ng K."/>
            <person name="Yu B."/>
        </authorList>
    </citation>
    <scope>NUCLEOTIDE SEQUENCE [LARGE SCALE GENOMIC DNA]</scope>
    <source>
        <strain evidence="9 10">NM46_B2-13</strain>
    </source>
</reference>
<evidence type="ECO:0000256" key="3">
    <source>
        <dbReference type="ARBA" id="ARBA00022475"/>
    </source>
</evidence>
<dbReference type="EMBL" id="SRYO01000007">
    <property type="protein sequence ID" value="TGY35550.1"/>
    <property type="molecule type" value="Genomic_DNA"/>
</dbReference>
<comment type="similarity">
    <text evidence="7">Belongs to the binding-protein-dependent transport system permease family.</text>
</comment>
<feature type="transmembrane region" description="Helical" evidence="7">
    <location>
        <begin position="66"/>
        <end position="90"/>
    </location>
</feature>
<keyword evidence="6 7" id="KW-0472">Membrane</keyword>
<dbReference type="Proteomes" id="UP000309893">
    <property type="component" value="Unassembled WGS sequence"/>
</dbReference>
<keyword evidence="2 7" id="KW-0813">Transport</keyword>
<dbReference type="GO" id="GO:0005886">
    <property type="term" value="C:plasma membrane"/>
    <property type="evidence" value="ECO:0007669"/>
    <property type="project" value="UniProtKB-SubCell"/>
</dbReference>
<comment type="caution">
    <text evidence="9">The sequence shown here is derived from an EMBL/GenBank/DDBJ whole genome shotgun (WGS) entry which is preliminary data.</text>
</comment>
<gene>
    <name evidence="9" type="ORF">E5344_11110</name>
</gene>
<evidence type="ECO:0000256" key="1">
    <source>
        <dbReference type="ARBA" id="ARBA00004651"/>
    </source>
</evidence>
<name>A0A4V3RJE2_9MICO</name>
<dbReference type="PROSITE" id="PS50928">
    <property type="entry name" value="ABC_TM1"/>
    <property type="match status" value="1"/>
</dbReference>
<dbReference type="GO" id="GO:0055085">
    <property type="term" value="P:transmembrane transport"/>
    <property type="evidence" value="ECO:0007669"/>
    <property type="project" value="InterPro"/>
</dbReference>
<feature type="transmembrane region" description="Helical" evidence="7">
    <location>
        <begin position="126"/>
        <end position="149"/>
    </location>
</feature>
<dbReference type="InterPro" id="IPR000515">
    <property type="entry name" value="MetI-like"/>
</dbReference>
<proteinExistence type="inferred from homology"/>
<dbReference type="AlphaFoldDB" id="A0A4V3RJE2"/>
<sequence>MTRLRPVAASVLTTLATLVVLLVAWQLTVSLSHVSPYLTKTPLDVVDYLFVDGRFKPVAAADRRAALVPMIGVTLMHAGVGLVCGVTLALAGSIAMSLSRGLRTTFLPIALVLQTVPLIAMAPVIYAVFGAGIVTAAVIAAIVTFFPLLMNVTTGLASASPETVDLVRAYGGGRLTLLWRVQLPSALPFLFAGLKIAAPATISAATLYEFLFSFEGLGANLLTSKSYSDYGLLWTLVVVTIALALAAYALVALAERLVLSGRFPPPSAVTRRGAPS</sequence>
<keyword evidence="4 7" id="KW-0812">Transmembrane</keyword>
<dbReference type="PANTHER" id="PTHR30151:SF41">
    <property type="entry name" value="ABC TRANSPORTER PERMEASE PROTEIN"/>
    <property type="match status" value="1"/>
</dbReference>
<protein>
    <submittedName>
        <fullName evidence="9">ABC transporter permease subunit</fullName>
    </submittedName>
</protein>
<dbReference type="OrthoDB" id="7274389at2"/>
<organism evidence="9 10">
    <name type="scientific">Microbacterium laevaniformans</name>
    <dbReference type="NCBI Taxonomy" id="36807"/>
    <lineage>
        <taxon>Bacteria</taxon>
        <taxon>Bacillati</taxon>
        <taxon>Actinomycetota</taxon>
        <taxon>Actinomycetes</taxon>
        <taxon>Micrococcales</taxon>
        <taxon>Microbacteriaceae</taxon>
        <taxon>Microbacterium</taxon>
    </lineage>
</organism>
<dbReference type="Gene3D" id="1.10.3720.10">
    <property type="entry name" value="MetI-like"/>
    <property type="match status" value="1"/>
</dbReference>
<comment type="subcellular location">
    <subcellularLocation>
        <location evidence="1 7">Cell membrane</location>
        <topology evidence="1 7">Multi-pass membrane protein</topology>
    </subcellularLocation>
</comment>
<evidence type="ECO:0000259" key="8">
    <source>
        <dbReference type="PROSITE" id="PS50928"/>
    </source>
</evidence>
<feature type="transmembrane region" description="Helical" evidence="7">
    <location>
        <begin position="231"/>
        <end position="254"/>
    </location>
</feature>
<feature type="domain" description="ABC transmembrane type-1" evidence="8">
    <location>
        <begin position="71"/>
        <end position="251"/>
    </location>
</feature>
<evidence type="ECO:0000256" key="5">
    <source>
        <dbReference type="ARBA" id="ARBA00022989"/>
    </source>
</evidence>
<evidence type="ECO:0000313" key="10">
    <source>
        <dbReference type="Proteomes" id="UP000309893"/>
    </source>
</evidence>
<evidence type="ECO:0000313" key="9">
    <source>
        <dbReference type="EMBL" id="TGY35550.1"/>
    </source>
</evidence>
<keyword evidence="3" id="KW-1003">Cell membrane</keyword>
<evidence type="ECO:0000256" key="2">
    <source>
        <dbReference type="ARBA" id="ARBA00022448"/>
    </source>
</evidence>
<evidence type="ECO:0000256" key="4">
    <source>
        <dbReference type="ARBA" id="ARBA00022692"/>
    </source>
</evidence>
<feature type="transmembrane region" description="Helical" evidence="7">
    <location>
        <begin position="102"/>
        <end position="120"/>
    </location>
</feature>
<dbReference type="Pfam" id="PF00528">
    <property type="entry name" value="BPD_transp_1"/>
    <property type="match status" value="1"/>
</dbReference>
<evidence type="ECO:0000256" key="7">
    <source>
        <dbReference type="RuleBase" id="RU363032"/>
    </source>
</evidence>
<dbReference type="CDD" id="cd06261">
    <property type="entry name" value="TM_PBP2"/>
    <property type="match status" value="1"/>
</dbReference>
<dbReference type="PANTHER" id="PTHR30151">
    <property type="entry name" value="ALKANE SULFONATE ABC TRANSPORTER-RELATED, MEMBRANE SUBUNIT"/>
    <property type="match status" value="1"/>
</dbReference>
<keyword evidence="5 7" id="KW-1133">Transmembrane helix</keyword>
<feature type="transmembrane region" description="Helical" evidence="7">
    <location>
        <begin position="189"/>
        <end position="211"/>
    </location>
</feature>